<keyword evidence="7 15" id="KW-0812">Transmembrane</keyword>
<keyword evidence="12" id="KW-0902">Two-component regulatory system</keyword>
<dbReference type="eggNOG" id="COG0840">
    <property type="taxonomic scope" value="Bacteria"/>
</dbReference>
<dbReference type="GO" id="GO:0005886">
    <property type="term" value="C:plasma membrane"/>
    <property type="evidence" value="ECO:0007669"/>
    <property type="project" value="UniProtKB-SubCell"/>
</dbReference>
<evidence type="ECO:0000256" key="5">
    <source>
        <dbReference type="ARBA" id="ARBA00022553"/>
    </source>
</evidence>
<keyword evidence="5" id="KW-0597">Phosphoprotein</keyword>
<dbReference type="CDD" id="cd12912">
    <property type="entry name" value="PDC2_MCP_like"/>
    <property type="match status" value="1"/>
</dbReference>
<dbReference type="PANTHER" id="PTHR45528">
    <property type="entry name" value="SENSOR HISTIDINE KINASE CPXA"/>
    <property type="match status" value="1"/>
</dbReference>
<evidence type="ECO:0000256" key="3">
    <source>
        <dbReference type="ARBA" id="ARBA00012438"/>
    </source>
</evidence>
<keyword evidence="18" id="KW-1185">Reference proteome</keyword>
<keyword evidence="8" id="KW-0547">Nucleotide-binding</keyword>
<evidence type="ECO:0000256" key="12">
    <source>
        <dbReference type="ARBA" id="ARBA00023012"/>
    </source>
</evidence>
<evidence type="ECO:0000313" key="18">
    <source>
        <dbReference type="Proteomes" id="UP000007041"/>
    </source>
</evidence>
<dbReference type="InterPro" id="IPR050398">
    <property type="entry name" value="HssS/ArlS-like"/>
</dbReference>
<dbReference type="AlphaFoldDB" id="E3PR40"/>
<feature type="transmembrane region" description="Helical" evidence="15">
    <location>
        <begin position="293"/>
        <end position="316"/>
    </location>
</feature>
<sequence length="521" mass="59725">MLKSKSRLANKLSFFIAVLLLAVFLLISVFCFRILFTQTQQNLLKQVALQEKAISSEIVHIFENARQYTHQMSLNRDITTYLKGVDSKDEIRTHENYPYVLDYLTKIKESSPLHFLAWVANEKANFYLDNSNTVPDESYVVKDRPWYEVALSSDKPVFTNPYVEWNTRKTVVSSIQALREDTSVYGFVVVDIMLDTIPGIIESRTVDFNDKTFLITSDGTYLYHPDKQKIMTESIYDDGLYEAMKSSTFKDFFEEIKYNDTSYFMSSYTIGENGWQLISLIDSNRIKKEIINIFTSIVFIVLFFFLLAIISIYFIVSKTTKPYSILSIFADDIANGDFSKNIPENYLKRKDEMGVISISFQRIIDAFRDENQSLEEKITEKNRELEEQYEYIFQTEKAASLGNLVAGVAHEINTPLGIGVSTASHISQLNNDVLQKLNDGTMTKEDLKNFMINLAESSSLLENNLNRASELIKSFKQVAVDQISEAKTSFLLKDNINSVIISLRSTYKNAGHTIKLDCPED</sequence>
<keyword evidence="11 15" id="KW-1133">Transmembrane helix</keyword>
<evidence type="ECO:0000256" key="15">
    <source>
        <dbReference type="SAM" id="Phobius"/>
    </source>
</evidence>
<dbReference type="eggNOG" id="COG4191">
    <property type="taxonomic scope" value="Bacteria"/>
</dbReference>
<dbReference type="BioCyc" id="CSTI499177:GJE9-138-MONOMER"/>
<keyword evidence="6" id="KW-0808">Transferase</keyword>
<dbReference type="Gene3D" id="6.10.340.10">
    <property type="match status" value="1"/>
</dbReference>
<dbReference type="KEGG" id="cst:CLOST_0132"/>
<feature type="coiled-coil region" evidence="14">
    <location>
        <begin position="364"/>
        <end position="391"/>
    </location>
</feature>
<dbReference type="Proteomes" id="UP000007041">
    <property type="component" value="Chromosome"/>
</dbReference>
<dbReference type="EC" id="2.7.13.3" evidence="3"/>
<feature type="domain" description="HAMP" evidence="16">
    <location>
        <begin position="317"/>
        <end position="372"/>
    </location>
</feature>
<evidence type="ECO:0000259" key="16">
    <source>
        <dbReference type="PROSITE" id="PS50885"/>
    </source>
</evidence>
<comment type="subcellular location">
    <subcellularLocation>
        <location evidence="2">Cell membrane</location>
        <topology evidence="2">Multi-pass membrane protein</topology>
    </subcellularLocation>
</comment>
<dbReference type="PROSITE" id="PS50885">
    <property type="entry name" value="HAMP"/>
    <property type="match status" value="1"/>
</dbReference>
<comment type="catalytic activity">
    <reaction evidence="1">
        <text>ATP + protein L-histidine = ADP + protein N-phospho-L-histidine.</text>
        <dbReference type="EC" id="2.7.13.3"/>
    </reaction>
</comment>
<keyword evidence="4" id="KW-1003">Cell membrane</keyword>
<evidence type="ECO:0000256" key="11">
    <source>
        <dbReference type="ARBA" id="ARBA00022989"/>
    </source>
</evidence>
<dbReference type="Gene3D" id="1.10.287.130">
    <property type="match status" value="1"/>
</dbReference>
<evidence type="ECO:0000256" key="10">
    <source>
        <dbReference type="ARBA" id="ARBA00022840"/>
    </source>
</evidence>
<proteinExistence type="predicted"/>
<evidence type="ECO:0000256" key="7">
    <source>
        <dbReference type="ARBA" id="ARBA00022692"/>
    </source>
</evidence>
<dbReference type="Gene3D" id="3.30.450.20">
    <property type="entry name" value="PAS domain"/>
    <property type="match status" value="1"/>
</dbReference>
<dbReference type="Pfam" id="PF02743">
    <property type="entry name" value="dCache_1"/>
    <property type="match status" value="1"/>
</dbReference>
<evidence type="ECO:0000313" key="17">
    <source>
        <dbReference type="EMBL" id="CBH20262.1"/>
    </source>
</evidence>
<evidence type="ECO:0000256" key="13">
    <source>
        <dbReference type="ARBA" id="ARBA00023136"/>
    </source>
</evidence>
<dbReference type="PANTHER" id="PTHR45528:SF1">
    <property type="entry name" value="SENSOR HISTIDINE KINASE CPXA"/>
    <property type="match status" value="1"/>
</dbReference>
<keyword evidence="13 15" id="KW-0472">Membrane</keyword>
<keyword evidence="9" id="KW-0418">Kinase</keyword>
<name>E3PR40_ACESD</name>
<organism evidence="17 18">
    <name type="scientific">Acetoanaerobium sticklandii (strain ATCC 12662 / DSM 519 / JCM 1433 / CCUG 9281 / NCIMB 10654 / HF)</name>
    <name type="common">Clostridium sticklandii</name>
    <dbReference type="NCBI Taxonomy" id="499177"/>
    <lineage>
        <taxon>Bacteria</taxon>
        <taxon>Bacillati</taxon>
        <taxon>Bacillota</taxon>
        <taxon>Clostridia</taxon>
        <taxon>Peptostreptococcales</taxon>
        <taxon>Filifactoraceae</taxon>
        <taxon>Acetoanaerobium</taxon>
    </lineage>
</organism>
<dbReference type="STRING" id="1511.CLOST_0132"/>
<feature type="transmembrane region" description="Helical" evidence="15">
    <location>
        <begin position="12"/>
        <end position="36"/>
    </location>
</feature>
<dbReference type="InterPro" id="IPR033479">
    <property type="entry name" value="dCache_1"/>
</dbReference>
<evidence type="ECO:0000256" key="1">
    <source>
        <dbReference type="ARBA" id="ARBA00000085"/>
    </source>
</evidence>
<evidence type="ECO:0000256" key="6">
    <source>
        <dbReference type="ARBA" id="ARBA00022679"/>
    </source>
</evidence>
<evidence type="ECO:0000256" key="4">
    <source>
        <dbReference type="ARBA" id="ARBA00022475"/>
    </source>
</evidence>
<dbReference type="InterPro" id="IPR003660">
    <property type="entry name" value="HAMP_dom"/>
</dbReference>
<dbReference type="SUPFAM" id="SSF103190">
    <property type="entry name" value="Sensory domain-like"/>
    <property type="match status" value="1"/>
</dbReference>
<dbReference type="InterPro" id="IPR029151">
    <property type="entry name" value="Sensor-like_sf"/>
</dbReference>
<evidence type="ECO:0000256" key="2">
    <source>
        <dbReference type="ARBA" id="ARBA00004651"/>
    </source>
</evidence>
<dbReference type="CDD" id="cd00082">
    <property type="entry name" value="HisKA"/>
    <property type="match status" value="1"/>
</dbReference>
<reference evidence="18" key="1">
    <citation type="journal article" date="2010" name="BMC Genomics">
        <title>Clostridium sticklandii, a specialist in amino acid degradation:revisiting its metabolism through its genome sequence.</title>
        <authorList>
            <person name="Fonknechten N."/>
            <person name="Chaussonnerie S."/>
            <person name="Tricot S."/>
            <person name="Lajus A."/>
            <person name="Andreesen J.R."/>
            <person name="Perchat N."/>
            <person name="Pelletier E."/>
            <person name="Gouyvenoux M."/>
            <person name="Barbe V."/>
            <person name="Salanoubat M."/>
            <person name="Le Paslier D."/>
            <person name="Weissenbach J."/>
            <person name="Cohen G.N."/>
            <person name="Kreimeyer A."/>
        </authorList>
    </citation>
    <scope>NUCLEOTIDE SEQUENCE [LARGE SCALE GENOMIC DNA]</scope>
    <source>
        <strain evidence="18">ATCC 12662 / DSM 519 / JCM 1433 / CCUG 9281 / NCIMB 10654 / HF</strain>
    </source>
</reference>
<dbReference type="GO" id="GO:0000155">
    <property type="term" value="F:phosphorelay sensor kinase activity"/>
    <property type="evidence" value="ECO:0007669"/>
    <property type="project" value="InterPro"/>
</dbReference>
<dbReference type="CDD" id="cd06225">
    <property type="entry name" value="HAMP"/>
    <property type="match status" value="1"/>
</dbReference>
<dbReference type="InterPro" id="IPR003661">
    <property type="entry name" value="HisK_dim/P_dom"/>
</dbReference>
<evidence type="ECO:0000256" key="8">
    <source>
        <dbReference type="ARBA" id="ARBA00022741"/>
    </source>
</evidence>
<dbReference type="HOGENOM" id="CLU_522458_0_0_9"/>
<gene>
    <name evidence="17" type="ordered locus">CLOST_0132</name>
</gene>
<accession>E3PR40</accession>
<dbReference type="GO" id="GO:0005524">
    <property type="term" value="F:ATP binding"/>
    <property type="evidence" value="ECO:0007669"/>
    <property type="project" value="UniProtKB-KW"/>
</dbReference>
<keyword evidence="10" id="KW-0067">ATP-binding</keyword>
<evidence type="ECO:0000256" key="14">
    <source>
        <dbReference type="SAM" id="Coils"/>
    </source>
</evidence>
<protein>
    <recommendedName>
        <fullName evidence="3">histidine kinase</fullName>
        <ecNumber evidence="3">2.7.13.3</ecNumber>
    </recommendedName>
</protein>
<keyword evidence="14" id="KW-0175">Coiled coil</keyword>
<evidence type="ECO:0000256" key="9">
    <source>
        <dbReference type="ARBA" id="ARBA00022777"/>
    </source>
</evidence>
<dbReference type="EMBL" id="FP565809">
    <property type="protein sequence ID" value="CBH20262.1"/>
    <property type="molecule type" value="Genomic_DNA"/>
</dbReference>